<proteinExistence type="predicted"/>
<evidence type="ECO:0000313" key="2">
    <source>
        <dbReference type="EMBL" id="VAW06486.1"/>
    </source>
</evidence>
<feature type="domain" description="Methyltransferase type 11" evidence="1">
    <location>
        <begin position="44"/>
        <end position="130"/>
    </location>
</feature>
<dbReference type="InterPro" id="IPR029063">
    <property type="entry name" value="SAM-dependent_MTases_sf"/>
</dbReference>
<sequence>MYQDVVELRSFYKTPLGRVTSRLVRQQITALWPDVSAMDVMGLGFACPYLDVLRCRANHVINIMPAAQGVLRWPERAGNLTALAREGNLPVKDAAIDRLLMIHALEHTDNSHHTLREIWRTLAPGGRVIIVVPNRLGFWARTDRTPFGHGTPYSALQLRQLLSDNMLTPLRTASALHMPPFKSRSLLSLITTLEGTGQRWWRNLAGLLIIEAEKQIYATGSDIGKSERVRQQAGAATGH</sequence>
<dbReference type="AlphaFoldDB" id="A0A3B0THF6"/>
<accession>A0A3B0THF6</accession>
<dbReference type="InterPro" id="IPR013216">
    <property type="entry name" value="Methyltransf_11"/>
</dbReference>
<dbReference type="SUPFAM" id="SSF53335">
    <property type="entry name" value="S-adenosyl-L-methionine-dependent methyltransferases"/>
    <property type="match status" value="1"/>
</dbReference>
<dbReference type="Gene3D" id="3.40.50.150">
    <property type="entry name" value="Vaccinia Virus protein VP39"/>
    <property type="match status" value="1"/>
</dbReference>
<dbReference type="GO" id="GO:0016787">
    <property type="term" value="F:hydrolase activity"/>
    <property type="evidence" value="ECO:0007669"/>
    <property type="project" value="UniProtKB-KW"/>
</dbReference>
<organism evidence="2">
    <name type="scientific">hydrothermal vent metagenome</name>
    <dbReference type="NCBI Taxonomy" id="652676"/>
    <lineage>
        <taxon>unclassified sequences</taxon>
        <taxon>metagenomes</taxon>
        <taxon>ecological metagenomes</taxon>
    </lineage>
</organism>
<name>A0A3B0THF6_9ZZZZ</name>
<dbReference type="GO" id="GO:0008757">
    <property type="term" value="F:S-adenosylmethionine-dependent methyltransferase activity"/>
    <property type="evidence" value="ECO:0007669"/>
    <property type="project" value="InterPro"/>
</dbReference>
<gene>
    <name evidence="2" type="ORF">MNBD_ALPHA01-1283</name>
</gene>
<keyword evidence="2" id="KW-0378">Hydrolase</keyword>
<dbReference type="EMBL" id="UOEJ01000242">
    <property type="protein sequence ID" value="VAW06486.1"/>
    <property type="molecule type" value="Genomic_DNA"/>
</dbReference>
<protein>
    <submittedName>
        <fullName evidence="2">SAM-dependent methyltransferase 2, in cluster with Hydroxyacylglutathione hydrolase</fullName>
    </submittedName>
</protein>
<reference evidence="2" key="1">
    <citation type="submission" date="2018-06" db="EMBL/GenBank/DDBJ databases">
        <authorList>
            <person name="Zhirakovskaya E."/>
        </authorList>
    </citation>
    <scope>NUCLEOTIDE SEQUENCE</scope>
</reference>
<dbReference type="GO" id="GO:0032259">
    <property type="term" value="P:methylation"/>
    <property type="evidence" value="ECO:0007669"/>
    <property type="project" value="UniProtKB-KW"/>
</dbReference>
<dbReference type="Pfam" id="PF08241">
    <property type="entry name" value="Methyltransf_11"/>
    <property type="match status" value="1"/>
</dbReference>
<evidence type="ECO:0000259" key="1">
    <source>
        <dbReference type="Pfam" id="PF08241"/>
    </source>
</evidence>
<keyword evidence="2" id="KW-0489">Methyltransferase</keyword>
<keyword evidence="2" id="KW-0808">Transferase</keyword>